<dbReference type="AlphaFoldDB" id="A0A0E2U9X0"/>
<dbReference type="EMBL" id="JARQAG010000003">
    <property type="protein sequence ID" value="MDT2731299.1"/>
    <property type="molecule type" value="Genomic_DNA"/>
</dbReference>
<comment type="caution">
    <text evidence="1">The sequence shown here is derived from an EMBL/GenBank/DDBJ whole genome shotgun (WGS) entry which is preliminary data.</text>
</comment>
<dbReference type="InterPro" id="IPR027879">
    <property type="entry name" value="DUF4649"/>
</dbReference>
<gene>
    <name evidence="1" type="ORF">P7G31_03405</name>
</gene>
<name>A0A0E2U9X0_9STRE</name>
<accession>A0A0E2U9X0</accession>
<dbReference type="RefSeq" id="WP_003106797.1">
    <property type="nucleotide sequence ID" value="NZ_BAWT01000002.1"/>
</dbReference>
<dbReference type="Pfam" id="PF15507">
    <property type="entry name" value="DUF4649"/>
    <property type="match status" value="1"/>
</dbReference>
<organism evidence="1 2">
    <name type="scientific">Streptococcus parauberis</name>
    <dbReference type="NCBI Taxonomy" id="1348"/>
    <lineage>
        <taxon>Bacteria</taxon>
        <taxon>Bacillati</taxon>
        <taxon>Bacillota</taxon>
        <taxon>Bacilli</taxon>
        <taxon>Lactobacillales</taxon>
        <taxon>Streptococcaceae</taxon>
        <taxon>Streptococcus</taxon>
    </lineage>
</organism>
<protein>
    <submittedName>
        <fullName evidence="1">DUF4649 family protein</fullName>
    </submittedName>
</protein>
<dbReference type="OrthoDB" id="2225010at2"/>
<sequence>MIKVSFFNESKQEKTVLFSDFKEFERAQVSCDISTPDYHPVISVTVDGQELDYQGTYGDLYFYLLKRNEK</sequence>
<evidence type="ECO:0000313" key="1">
    <source>
        <dbReference type="EMBL" id="MDT2731299.1"/>
    </source>
</evidence>
<proteinExistence type="predicted"/>
<evidence type="ECO:0000313" key="2">
    <source>
        <dbReference type="Proteomes" id="UP001180515"/>
    </source>
</evidence>
<reference evidence="1" key="1">
    <citation type="submission" date="2023-03" db="EMBL/GenBank/DDBJ databases">
        <authorList>
            <person name="Shen W."/>
            <person name="Cai J."/>
        </authorList>
    </citation>
    <scope>NUCLEOTIDE SEQUENCE</scope>
    <source>
        <strain evidence="1">P82-2</strain>
    </source>
</reference>
<dbReference type="CDD" id="cd13784">
    <property type="entry name" value="SP_1775_like"/>
    <property type="match status" value="1"/>
</dbReference>
<dbReference type="Proteomes" id="UP001180515">
    <property type="component" value="Unassembled WGS sequence"/>
</dbReference>
<dbReference type="Gene3D" id="3.30.1490.390">
    <property type="match status" value="1"/>
</dbReference>